<feature type="binding site" description="axial binding residue" evidence="17">
    <location>
        <position position="408"/>
    </location>
    <ligand>
        <name>heme</name>
        <dbReference type="ChEBI" id="CHEBI:30413"/>
    </ligand>
    <ligandPart>
        <name>Fe</name>
        <dbReference type="ChEBI" id="CHEBI:18248"/>
    </ligandPart>
</feature>
<dbReference type="InterPro" id="IPR001128">
    <property type="entry name" value="Cyt_P450"/>
</dbReference>
<dbReference type="Pfam" id="PF00667">
    <property type="entry name" value="FAD_binding_1"/>
    <property type="match status" value="1"/>
</dbReference>
<keyword evidence="6 16" id="KW-0288">FMN</keyword>
<keyword evidence="13 16" id="KW-0503">Monooxygenase</keyword>
<dbReference type="InterPro" id="IPR017927">
    <property type="entry name" value="FAD-bd_FR_type"/>
</dbReference>
<keyword evidence="10 16" id="KW-0249">Electron transport</keyword>
<dbReference type="Pfam" id="PF00175">
    <property type="entry name" value="NAD_binding_1"/>
    <property type="match status" value="1"/>
</dbReference>
<sequence length="1063" mass="118598">MSEPIPGPPGLPILGNINSIDRTDTTTSLCHLADTYGPIFKLTFGGNERLFISTHALMDEVCDETRFTKMVSGGLEQIWNGVADGLFTAYPGEHNWEIAHRVLMPAFGPVSIRSMFDEMHDIASQLVAKWARFGPKEKINVTEDFTRLTLDSIALCAMDTRFNSFYHEEMHPFVNAMVGLLQESGARARRPAVMNYFMRSTQQKYDSDIALLKKVASEVVAERKSNPIDKKDLLNAMINGRDPKTGEGMTEESVLNNMITFLIAGHETTSGLLSFLFYNLIKNPAAYHAAQQQIDEVVGRGPITVDHMSKLPYIEACLRETLRLTPTAPAFVLQARPDTTEDHVYLEGGKYEIKRGQGIVALLSQIHRDPAVYGNDANSFRPERMLDEPFSKLPKNSWKPFGNGMRGCIGRPFAWQESILTTALLLQNFNFRFHDSSYQLQIKQTLTIKPKDFFMHATLRDHVDPVHLEKMLHMGSSVTVQNPEKNDKVHASASEEPKKSMRILYGSNAGTCEALAQNLARAASSRGYRAQVDPLDSAVGNVSRGQPVVLICSSYEGQPPDNAVHFVEWLRNLAGEELEGVKYAVYGCGNHDWAATFHRVPKLLYSTFEEHGAGRIAEIGLGDVARGDIFDDFDKWQDEQFWPSLGGEVDTEESGIGIEINTASRRSTLRQDVKEAIVVRNELLTAQGVPEKRHIVLNLPTGMTYKVGDYVAVLPMNDQKNVRRVMKHYGLPWDAMLTIKVGANTTLPTGHPISAMDVLGAYVELNQTATRKNIVRIAASTPDEQARAKILGLAGKRFESEIAMKNRSPLDLLEEYPTAMLPFADFLAMLPPMRVRQYSISSTPLSDPTTAALTWSVLDTPSKAADSKQFLGVASNYLSSVEAGDLVYVAVKPSHGNFHLPNDIENTPLIMVCAGSGLAPFRGFVQERAIQVRAGRRLASAYLFIGCTHPDKDALFKDELQQWEEDGVVKVFYAYSKAKEQSKECRHVQDRLWKEREEMIKVFLEGAKLYVCGSSMVGESVASVTKRIYQDYAESLGKPKTDEEVEHWFQEIKSDRYAADVFA</sequence>
<dbReference type="SUPFAM" id="SSF48264">
    <property type="entry name" value="Cytochrome P450"/>
    <property type="match status" value="1"/>
</dbReference>
<dbReference type="CDD" id="cd11068">
    <property type="entry name" value="CYP120A1"/>
    <property type="match status" value="1"/>
</dbReference>
<dbReference type="GO" id="GO:0005506">
    <property type="term" value="F:iron ion binding"/>
    <property type="evidence" value="ECO:0007669"/>
    <property type="project" value="UniProtKB-UniRule"/>
</dbReference>
<dbReference type="GeneID" id="36575620"/>
<evidence type="ECO:0000256" key="5">
    <source>
        <dbReference type="ARBA" id="ARBA00022630"/>
    </source>
</evidence>
<dbReference type="Pfam" id="PF00067">
    <property type="entry name" value="p450"/>
    <property type="match status" value="1"/>
</dbReference>
<dbReference type="PRINTS" id="PR00463">
    <property type="entry name" value="EP450I"/>
</dbReference>
<dbReference type="Gene3D" id="1.10.630.10">
    <property type="entry name" value="Cytochrome P450"/>
    <property type="match status" value="1"/>
</dbReference>
<dbReference type="InterPro" id="IPR003097">
    <property type="entry name" value="CysJ-like_FAD-binding"/>
</dbReference>
<keyword evidence="3 16" id="KW-0813">Transport</keyword>
<keyword evidence="12 16" id="KW-0408">Iron</keyword>
<evidence type="ECO:0000256" key="3">
    <source>
        <dbReference type="ARBA" id="ARBA00022448"/>
    </source>
</evidence>
<comment type="cofactor">
    <cofactor evidence="1 16 17">
        <name>heme</name>
        <dbReference type="ChEBI" id="CHEBI:30413"/>
    </cofactor>
</comment>
<evidence type="ECO:0000256" key="2">
    <source>
        <dbReference type="ARBA" id="ARBA00010018"/>
    </source>
</evidence>
<evidence type="ECO:0000256" key="1">
    <source>
        <dbReference type="ARBA" id="ARBA00001971"/>
    </source>
</evidence>
<evidence type="ECO:0000313" key="20">
    <source>
        <dbReference type="EMBL" id="PSS18566.1"/>
    </source>
</evidence>
<accession>A0A2T3B1X8</accession>
<keyword evidence="5 16" id="KW-0285">Flavoprotein</keyword>
<reference evidence="20 21" key="1">
    <citation type="journal article" date="2018" name="New Phytol.">
        <title>Comparative genomics and transcriptomics depict ericoid mycorrhizal fungi as versatile saprotrophs and plant mutualists.</title>
        <authorList>
            <person name="Martino E."/>
            <person name="Morin E."/>
            <person name="Grelet G.A."/>
            <person name="Kuo A."/>
            <person name="Kohler A."/>
            <person name="Daghino S."/>
            <person name="Barry K.W."/>
            <person name="Cichocki N."/>
            <person name="Clum A."/>
            <person name="Dockter R.B."/>
            <person name="Hainaut M."/>
            <person name="Kuo R.C."/>
            <person name="LaButti K."/>
            <person name="Lindahl B.D."/>
            <person name="Lindquist E.A."/>
            <person name="Lipzen A."/>
            <person name="Khouja H.R."/>
            <person name="Magnuson J."/>
            <person name="Murat C."/>
            <person name="Ohm R.A."/>
            <person name="Singer S.W."/>
            <person name="Spatafora J.W."/>
            <person name="Wang M."/>
            <person name="Veneault-Fourrey C."/>
            <person name="Henrissat B."/>
            <person name="Grigoriev I.V."/>
            <person name="Martin F.M."/>
            <person name="Perotto S."/>
        </authorList>
    </citation>
    <scope>NUCLEOTIDE SEQUENCE [LARGE SCALE GENOMIC DNA]</scope>
    <source>
        <strain evidence="20 21">ATCC 22711</strain>
    </source>
</reference>
<dbReference type="GO" id="GO:0050660">
    <property type="term" value="F:flavin adenine dinucleotide binding"/>
    <property type="evidence" value="ECO:0007669"/>
    <property type="project" value="TreeGrafter"/>
</dbReference>
<comment type="catalytic activity">
    <reaction evidence="15 16">
        <text>2 oxidized [cytochrome P450] + NADPH = 2 reduced [cytochrome P450] + NADP(+) + H(+)</text>
        <dbReference type="Rhea" id="RHEA:24040"/>
        <dbReference type="Rhea" id="RHEA-COMP:14627"/>
        <dbReference type="Rhea" id="RHEA-COMP:14628"/>
        <dbReference type="ChEBI" id="CHEBI:15378"/>
        <dbReference type="ChEBI" id="CHEBI:55376"/>
        <dbReference type="ChEBI" id="CHEBI:57783"/>
        <dbReference type="ChEBI" id="CHEBI:58349"/>
        <dbReference type="ChEBI" id="CHEBI:60344"/>
        <dbReference type="EC" id="1.6.2.4"/>
    </reaction>
</comment>
<evidence type="ECO:0000259" key="19">
    <source>
        <dbReference type="PROSITE" id="PS51384"/>
    </source>
</evidence>
<dbReference type="InParanoid" id="A0A2T3B1X8"/>
<feature type="domain" description="Flavodoxin-like" evidence="18">
    <location>
        <begin position="501"/>
        <end position="641"/>
    </location>
</feature>
<dbReference type="InterPro" id="IPR023206">
    <property type="entry name" value="Bifunctional_P450_P450_red"/>
</dbReference>
<evidence type="ECO:0000256" key="14">
    <source>
        <dbReference type="ARBA" id="ARBA00047827"/>
    </source>
</evidence>
<evidence type="ECO:0000256" key="4">
    <source>
        <dbReference type="ARBA" id="ARBA00022617"/>
    </source>
</evidence>
<dbReference type="GO" id="GO:0005829">
    <property type="term" value="C:cytosol"/>
    <property type="evidence" value="ECO:0007669"/>
    <property type="project" value="TreeGrafter"/>
</dbReference>
<dbReference type="PROSITE" id="PS50902">
    <property type="entry name" value="FLAVODOXIN_LIKE"/>
    <property type="match status" value="1"/>
</dbReference>
<dbReference type="SUPFAM" id="SSF52218">
    <property type="entry name" value="Flavoproteins"/>
    <property type="match status" value="1"/>
</dbReference>
<dbReference type="OrthoDB" id="1470350at2759"/>
<evidence type="ECO:0000256" key="16">
    <source>
        <dbReference type="PIRNR" id="PIRNR000209"/>
    </source>
</evidence>
<protein>
    <recommendedName>
        <fullName evidence="16">Bifunctional cytochrome P450/NADPH--P450 reductase</fullName>
    </recommendedName>
    <domain>
        <recommendedName>
            <fullName evidence="16">Cytochrome P450</fullName>
            <ecNumber evidence="16">1.14.14.1</ecNumber>
        </recommendedName>
    </domain>
    <domain>
        <recommendedName>
            <fullName evidence="16">NADPH--cytochrome P450 reductase</fullName>
            <ecNumber evidence="16">1.6.2.4</ecNumber>
        </recommendedName>
    </domain>
</protein>
<keyword evidence="8 16" id="KW-0274">FAD</keyword>
<keyword evidence="21" id="KW-1185">Reference proteome</keyword>
<dbReference type="Gene3D" id="3.40.50.80">
    <property type="entry name" value="Nucleotide-binding domain of ferredoxin-NADP reductase (FNR) module"/>
    <property type="match status" value="1"/>
</dbReference>
<dbReference type="PROSITE" id="PS00086">
    <property type="entry name" value="CYTOCHROME_P450"/>
    <property type="match status" value="1"/>
</dbReference>
<evidence type="ECO:0000256" key="13">
    <source>
        <dbReference type="ARBA" id="ARBA00023033"/>
    </source>
</evidence>
<dbReference type="InterPro" id="IPR002401">
    <property type="entry name" value="Cyt_P450_E_grp-I"/>
</dbReference>
<dbReference type="PIRSF" id="PIRSF000209">
    <property type="entry name" value="Bifunctional_P450_P450R"/>
    <property type="match status" value="1"/>
</dbReference>
<evidence type="ECO:0000313" key="21">
    <source>
        <dbReference type="Proteomes" id="UP000241818"/>
    </source>
</evidence>
<dbReference type="FunFam" id="1.10.630.10:FF:000040">
    <property type="entry name" value="Bifunctional cytochrome P450/NADPH--P450 reductase"/>
    <property type="match status" value="1"/>
</dbReference>
<evidence type="ECO:0000256" key="15">
    <source>
        <dbReference type="ARBA" id="ARBA00049342"/>
    </source>
</evidence>
<dbReference type="GO" id="GO:0070330">
    <property type="term" value="F:aromatase activity"/>
    <property type="evidence" value="ECO:0007669"/>
    <property type="project" value="UniProtKB-UniRule"/>
</dbReference>
<dbReference type="GO" id="GO:0010181">
    <property type="term" value="F:FMN binding"/>
    <property type="evidence" value="ECO:0007669"/>
    <property type="project" value="UniProtKB-UniRule"/>
</dbReference>
<dbReference type="EC" id="1.6.2.4" evidence="16"/>
<evidence type="ECO:0000256" key="7">
    <source>
        <dbReference type="ARBA" id="ARBA00022723"/>
    </source>
</evidence>
<evidence type="ECO:0000256" key="17">
    <source>
        <dbReference type="PIRSR" id="PIRSR000209-1"/>
    </source>
</evidence>
<dbReference type="FunFam" id="2.40.30.10:FF:000198">
    <property type="entry name" value="Bifunctional cytochrome P450/NADPH--P450 reductase"/>
    <property type="match status" value="1"/>
</dbReference>
<dbReference type="SUPFAM" id="SSF63380">
    <property type="entry name" value="Riboflavin synthase domain-like"/>
    <property type="match status" value="1"/>
</dbReference>
<dbReference type="Gene3D" id="2.40.30.10">
    <property type="entry name" value="Translation factors"/>
    <property type="match status" value="1"/>
</dbReference>
<dbReference type="InterPro" id="IPR039261">
    <property type="entry name" value="FNR_nucleotide-bd"/>
</dbReference>
<evidence type="ECO:0000256" key="12">
    <source>
        <dbReference type="ARBA" id="ARBA00023004"/>
    </source>
</evidence>
<dbReference type="GO" id="GO:0020037">
    <property type="term" value="F:heme binding"/>
    <property type="evidence" value="ECO:0007669"/>
    <property type="project" value="UniProtKB-UniRule"/>
</dbReference>
<dbReference type="InterPro" id="IPR023173">
    <property type="entry name" value="NADPH_Cyt_P450_Rdtase_alpha"/>
</dbReference>
<dbReference type="InterPro" id="IPR008254">
    <property type="entry name" value="Flavodoxin/NO_synth"/>
</dbReference>
<feature type="domain" description="FAD-binding FR-type" evidence="19">
    <location>
        <begin position="671"/>
        <end position="901"/>
    </location>
</feature>
<dbReference type="InterPro" id="IPR029039">
    <property type="entry name" value="Flavoprotein-like_sf"/>
</dbReference>
<dbReference type="GO" id="GO:0003958">
    <property type="term" value="F:NADPH-hemoprotein reductase activity"/>
    <property type="evidence" value="ECO:0007669"/>
    <property type="project" value="UniProtKB-UniRule"/>
</dbReference>
<keyword evidence="4 16" id="KW-0349">Heme</keyword>
<gene>
    <name evidence="20" type="ORF">M430DRAFT_42233</name>
</gene>
<evidence type="ECO:0000256" key="10">
    <source>
        <dbReference type="ARBA" id="ARBA00022982"/>
    </source>
</evidence>
<comment type="catalytic activity">
    <reaction evidence="14 16">
        <text>an organic molecule + reduced [NADPH--hemoprotein reductase] + O2 = an alcohol + oxidized [NADPH--hemoprotein reductase] + H2O + H(+)</text>
        <dbReference type="Rhea" id="RHEA:17149"/>
        <dbReference type="Rhea" id="RHEA-COMP:11964"/>
        <dbReference type="Rhea" id="RHEA-COMP:11965"/>
        <dbReference type="ChEBI" id="CHEBI:15377"/>
        <dbReference type="ChEBI" id="CHEBI:15378"/>
        <dbReference type="ChEBI" id="CHEBI:15379"/>
        <dbReference type="ChEBI" id="CHEBI:30879"/>
        <dbReference type="ChEBI" id="CHEBI:57618"/>
        <dbReference type="ChEBI" id="CHEBI:58210"/>
        <dbReference type="ChEBI" id="CHEBI:142491"/>
        <dbReference type="EC" id="1.14.14.1"/>
    </reaction>
</comment>
<dbReference type="PROSITE" id="PS51384">
    <property type="entry name" value="FAD_FR"/>
    <property type="match status" value="1"/>
</dbReference>
<keyword evidence="9 16" id="KW-0521">NADP</keyword>
<dbReference type="CDD" id="cd06206">
    <property type="entry name" value="bifunctional_CYPOR"/>
    <property type="match status" value="1"/>
</dbReference>
<dbReference type="InterPro" id="IPR001433">
    <property type="entry name" value="OxRdtase_FAD/NAD-bd"/>
</dbReference>
<dbReference type="SUPFAM" id="SSF52343">
    <property type="entry name" value="Ferredoxin reductase-like, C-terminal NADP-linked domain"/>
    <property type="match status" value="1"/>
</dbReference>
<dbReference type="STRING" id="857342.A0A2T3B1X8"/>
<dbReference type="PRINTS" id="PR00385">
    <property type="entry name" value="P450"/>
</dbReference>
<dbReference type="EMBL" id="KZ679011">
    <property type="protein sequence ID" value="PSS18566.1"/>
    <property type="molecule type" value="Genomic_DNA"/>
</dbReference>
<dbReference type="Proteomes" id="UP000241818">
    <property type="component" value="Unassembled WGS sequence"/>
</dbReference>
<keyword evidence="7 16" id="KW-0479">Metal-binding</keyword>
<dbReference type="PANTHER" id="PTHR19384:SF127">
    <property type="entry name" value="BIFUNCTIONAL CYTOCHROME P450_NADPH--P450 REDUCTASE"/>
    <property type="match status" value="1"/>
</dbReference>
<dbReference type="AlphaFoldDB" id="A0A2T3B1X8"/>
<evidence type="ECO:0000256" key="9">
    <source>
        <dbReference type="ARBA" id="ARBA00022857"/>
    </source>
</evidence>
<organism evidence="20 21">
    <name type="scientific">Amorphotheca resinae ATCC 22711</name>
    <dbReference type="NCBI Taxonomy" id="857342"/>
    <lineage>
        <taxon>Eukaryota</taxon>
        <taxon>Fungi</taxon>
        <taxon>Dikarya</taxon>
        <taxon>Ascomycota</taxon>
        <taxon>Pezizomycotina</taxon>
        <taxon>Leotiomycetes</taxon>
        <taxon>Helotiales</taxon>
        <taxon>Amorphothecaceae</taxon>
        <taxon>Amorphotheca</taxon>
    </lineage>
</organism>
<evidence type="ECO:0000256" key="6">
    <source>
        <dbReference type="ARBA" id="ARBA00022643"/>
    </source>
</evidence>
<comment type="cofactor">
    <cofactor evidence="16">
        <name>FAD</name>
        <dbReference type="ChEBI" id="CHEBI:57692"/>
    </cofactor>
    <cofactor evidence="16">
        <name>FMN</name>
        <dbReference type="ChEBI" id="CHEBI:58210"/>
    </cofactor>
</comment>
<name>A0A2T3B1X8_AMORE</name>
<dbReference type="InterPro" id="IPR017972">
    <property type="entry name" value="Cyt_P450_CS"/>
</dbReference>
<dbReference type="PANTHER" id="PTHR19384">
    <property type="entry name" value="NITRIC OXIDE SYNTHASE-RELATED"/>
    <property type="match status" value="1"/>
</dbReference>
<evidence type="ECO:0000256" key="8">
    <source>
        <dbReference type="ARBA" id="ARBA00022827"/>
    </source>
</evidence>
<proteinExistence type="inferred from homology"/>
<keyword evidence="11 16" id="KW-0560">Oxidoreductase</keyword>
<dbReference type="Gene3D" id="3.40.50.360">
    <property type="match status" value="1"/>
</dbReference>
<dbReference type="RefSeq" id="XP_024720918.1">
    <property type="nucleotide sequence ID" value="XM_024867539.1"/>
</dbReference>
<comment type="similarity">
    <text evidence="2 16">In the N-terminal section; belongs to the cytochrome P450 family.</text>
</comment>
<dbReference type="EC" id="1.14.14.1" evidence="16"/>
<dbReference type="Gene3D" id="1.20.990.10">
    <property type="entry name" value="NADPH-cytochrome p450 Reductase, Chain A, domain 3"/>
    <property type="match status" value="1"/>
</dbReference>
<evidence type="ECO:0000256" key="11">
    <source>
        <dbReference type="ARBA" id="ARBA00023002"/>
    </source>
</evidence>
<evidence type="ECO:0000259" key="18">
    <source>
        <dbReference type="PROSITE" id="PS50902"/>
    </source>
</evidence>
<dbReference type="InterPro" id="IPR036396">
    <property type="entry name" value="Cyt_P450_sf"/>
</dbReference>
<dbReference type="InterPro" id="IPR017938">
    <property type="entry name" value="Riboflavin_synthase-like_b-brl"/>
</dbReference>
<dbReference type="Pfam" id="PF00258">
    <property type="entry name" value="Flavodoxin_1"/>
    <property type="match status" value="1"/>
</dbReference>